<keyword evidence="2" id="KW-1185">Reference proteome</keyword>
<accession>A0AA35CPH4</accession>
<dbReference type="Pfam" id="PF01144">
    <property type="entry name" value="CoA_trans"/>
    <property type="match status" value="1"/>
</dbReference>
<evidence type="ECO:0008006" key="3">
    <source>
        <dbReference type="Google" id="ProtNLM"/>
    </source>
</evidence>
<dbReference type="AlphaFoldDB" id="A0AA35CPH4"/>
<name>A0AA35CPH4_9FIRM</name>
<dbReference type="Proteomes" id="UP001163687">
    <property type="component" value="Chromosome"/>
</dbReference>
<dbReference type="EMBL" id="AP025628">
    <property type="protein sequence ID" value="BDG61602.1"/>
    <property type="molecule type" value="Genomic_DNA"/>
</dbReference>
<proteinExistence type="predicted"/>
<dbReference type="InterPro" id="IPR004165">
    <property type="entry name" value="CoA_trans_fam_I"/>
</dbReference>
<dbReference type="InterPro" id="IPR037171">
    <property type="entry name" value="NagB/RpiA_transferase-like"/>
</dbReference>
<evidence type="ECO:0000313" key="2">
    <source>
        <dbReference type="Proteomes" id="UP001163687"/>
    </source>
</evidence>
<sequence length="101" mass="10469">MAGKRVSLADAIARIPDGASVAIGGNTLHRAPGAAIHELIRQGKKGLRLVKTAGAYDVDVLVGAGAVAHVTAAYVGFETLGLAPRFRRAVESGQVTLWEHT</sequence>
<dbReference type="SUPFAM" id="SSF100950">
    <property type="entry name" value="NagB/RpiA/CoA transferase-like"/>
    <property type="match status" value="1"/>
</dbReference>
<evidence type="ECO:0000313" key="1">
    <source>
        <dbReference type="EMBL" id="BDG61602.1"/>
    </source>
</evidence>
<dbReference type="GO" id="GO:0008410">
    <property type="term" value="F:CoA-transferase activity"/>
    <property type="evidence" value="ECO:0007669"/>
    <property type="project" value="InterPro"/>
</dbReference>
<protein>
    <recommendedName>
        <fullName evidence="3">CoA transferase subunit A</fullName>
    </recommendedName>
</protein>
<dbReference type="Gene3D" id="3.40.1080.10">
    <property type="entry name" value="Glutaconate Coenzyme A-transferase"/>
    <property type="match status" value="1"/>
</dbReference>
<gene>
    <name evidence="1" type="ORF">caldi_26920</name>
</gene>
<organism evidence="1 2">
    <name type="scientific">Caldinitratiruptor microaerophilus</name>
    <dbReference type="NCBI Taxonomy" id="671077"/>
    <lineage>
        <taxon>Bacteria</taxon>
        <taxon>Bacillati</taxon>
        <taxon>Bacillota</taxon>
        <taxon>Clostridia</taxon>
        <taxon>Eubacteriales</taxon>
        <taxon>Symbiobacteriaceae</taxon>
        <taxon>Caldinitratiruptor</taxon>
    </lineage>
</organism>
<reference evidence="1" key="1">
    <citation type="submission" date="2022-03" db="EMBL/GenBank/DDBJ databases">
        <title>Complete genome sequence of Caldinitratiruptor microaerophilus.</title>
        <authorList>
            <person name="Mukaiyama R."/>
            <person name="Nishiyama T."/>
            <person name="Ueda K."/>
        </authorList>
    </citation>
    <scope>NUCLEOTIDE SEQUENCE</scope>
    <source>
        <strain evidence="1">JCM 16183</strain>
    </source>
</reference>
<dbReference type="KEGG" id="cmic:caldi_26920"/>